<organism evidence="2 3">
    <name type="scientific">Ktedonospora formicarum</name>
    <dbReference type="NCBI Taxonomy" id="2778364"/>
    <lineage>
        <taxon>Bacteria</taxon>
        <taxon>Bacillati</taxon>
        <taxon>Chloroflexota</taxon>
        <taxon>Ktedonobacteria</taxon>
        <taxon>Ktedonobacterales</taxon>
        <taxon>Ktedonobacteraceae</taxon>
        <taxon>Ktedonospora</taxon>
    </lineage>
</organism>
<dbReference type="Proteomes" id="UP000612362">
    <property type="component" value="Unassembled WGS sequence"/>
</dbReference>
<dbReference type="AlphaFoldDB" id="A0A8J3HRV1"/>
<keyword evidence="1" id="KW-1133">Transmembrane helix</keyword>
<name>A0A8J3HRV1_9CHLR</name>
<keyword evidence="1" id="KW-0472">Membrane</keyword>
<evidence type="ECO:0000313" key="3">
    <source>
        <dbReference type="Proteomes" id="UP000612362"/>
    </source>
</evidence>
<proteinExistence type="predicted"/>
<evidence type="ECO:0000256" key="1">
    <source>
        <dbReference type="SAM" id="Phobius"/>
    </source>
</evidence>
<sequence>MHAGWGFWPIFPLFWIGLLLFFGWGARRFLGARERYRKSFERPFNRFPDIDALEILRRRYALGEIDGMTFDHMRERLEGSARVHD</sequence>
<gene>
    <name evidence="2" type="ORF">KSX_09300</name>
</gene>
<keyword evidence="3" id="KW-1185">Reference proteome</keyword>
<protein>
    <recommendedName>
        <fullName evidence="4">SHOCT domain-containing protein</fullName>
    </recommendedName>
</protein>
<feature type="transmembrane region" description="Helical" evidence="1">
    <location>
        <begin position="6"/>
        <end position="26"/>
    </location>
</feature>
<comment type="caution">
    <text evidence="2">The sequence shown here is derived from an EMBL/GenBank/DDBJ whole genome shotgun (WGS) entry which is preliminary data.</text>
</comment>
<keyword evidence="1" id="KW-0812">Transmembrane</keyword>
<dbReference type="RefSeq" id="WP_220192272.1">
    <property type="nucleotide sequence ID" value="NZ_BNJF01000001.1"/>
</dbReference>
<evidence type="ECO:0000313" key="2">
    <source>
        <dbReference type="EMBL" id="GHO42767.1"/>
    </source>
</evidence>
<accession>A0A8J3HRV1</accession>
<reference evidence="2" key="1">
    <citation type="submission" date="2020-10" db="EMBL/GenBank/DDBJ databases">
        <title>Taxonomic study of unclassified bacteria belonging to the class Ktedonobacteria.</title>
        <authorList>
            <person name="Yabe S."/>
            <person name="Wang C.M."/>
            <person name="Zheng Y."/>
            <person name="Sakai Y."/>
            <person name="Cavaletti L."/>
            <person name="Monciardini P."/>
            <person name="Donadio S."/>
        </authorList>
    </citation>
    <scope>NUCLEOTIDE SEQUENCE</scope>
    <source>
        <strain evidence="2">SOSP1-1</strain>
    </source>
</reference>
<dbReference type="EMBL" id="BNJF01000001">
    <property type="protein sequence ID" value="GHO42767.1"/>
    <property type="molecule type" value="Genomic_DNA"/>
</dbReference>
<evidence type="ECO:0008006" key="4">
    <source>
        <dbReference type="Google" id="ProtNLM"/>
    </source>
</evidence>